<name>A0A1K1SCZ0_9PSEU</name>
<evidence type="ECO:0000313" key="2">
    <source>
        <dbReference type="Proteomes" id="UP000182740"/>
    </source>
</evidence>
<evidence type="ECO:0000313" key="1">
    <source>
        <dbReference type="EMBL" id="SFW81972.1"/>
    </source>
</evidence>
<proteinExistence type="predicted"/>
<dbReference type="Proteomes" id="UP000182740">
    <property type="component" value="Unassembled WGS sequence"/>
</dbReference>
<dbReference type="EMBL" id="FPJG01000006">
    <property type="protein sequence ID" value="SFW81972.1"/>
    <property type="molecule type" value="Genomic_DNA"/>
</dbReference>
<protein>
    <submittedName>
        <fullName evidence="1">Uncharacterized protein</fullName>
    </submittedName>
</protein>
<reference evidence="2" key="1">
    <citation type="submission" date="2016-11" db="EMBL/GenBank/DDBJ databases">
        <authorList>
            <person name="Varghese N."/>
            <person name="Submissions S."/>
        </authorList>
    </citation>
    <scope>NUCLEOTIDE SEQUENCE [LARGE SCALE GENOMIC DNA]</scope>
    <source>
        <strain evidence="2">DSM 44671</strain>
    </source>
</reference>
<sequence length="286" mass="29366">MERLQRGRAPPGRAGPVKWGVVCRPSATFAVWSAAWLNGAAASDDVLDALLAWGEAHDVVAADAAAAEAFALPLAFNRAATPVQLLMALRSQGAKSLQLVLPVAGDVRGLGGGGPFTEAALRAGDAVVLAELGFGLVPEPVAEGLMRWTVYSLSSPASVEYFGLGEAEHGLTDAIRASAGALQALDVASDRPGVRAELSAHLRSRPEVDWPAGTPGRALRVLQRAEEIAAILAIASSDDPGGALSASASTLRAQALRPLSNAVRTARCAAVNEAVRVFAESAAREG</sequence>
<accession>A0A1K1SCZ0</accession>
<keyword evidence="2" id="KW-1185">Reference proteome</keyword>
<organism evidence="1 2">
    <name type="scientific">Amycolatopsis australiensis</name>
    <dbReference type="NCBI Taxonomy" id="546364"/>
    <lineage>
        <taxon>Bacteria</taxon>
        <taxon>Bacillati</taxon>
        <taxon>Actinomycetota</taxon>
        <taxon>Actinomycetes</taxon>
        <taxon>Pseudonocardiales</taxon>
        <taxon>Pseudonocardiaceae</taxon>
        <taxon>Amycolatopsis</taxon>
    </lineage>
</organism>
<dbReference type="AlphaFoldDB" id="A0A1K1SCZ0"/>
<dbReference type="STRING" id="546364.SAMN04489730_5303"/>
<gene>
    <name evidence="1" type="ORF">SAMN04489730_5303</name>
</gene>